<dbReference type="OrthoDB" id="4895549at2759"/>
<dbReference type="EMBL" id="KI911143">
    <property type="protein sequence ID" value="ETS03238.1"/>
    <property type="molecule type" value="Genomic_DNA"/>
</dbReference>
<evidence type="ECO:0000313" key="1">
    <source>
        <dbReference type="EMBL" id="ETS03238.1"/>
    </source>
</evidence>
<dbReference type="Proteomes" id="UP000024376">
    <property type="component" value="Unassembled WGS sequence"/>
</dbReference>
<feature type="non-terminal residue" evidence="1">
    <location>
        <position position="1"/>
    </location>
</feature>
<dbReference type="KEGG" id="trr:M419DRAFT_75416"/>
<organism evidence="1 2">
    <name type="scientific">Hypocrea jecorina (strain ATCC 56765 / BCRC 32924 / NRRL 11460 / Rut C-30)</name>
    <name type="common">Trichoderma reesei</name>
    <dbReference type="NCBI Taxonomy" id="1344414"/>
    <lineage>
        <taxon>Eukaryota</taxon>
        <taxon>Fungi</taxon>
        <taxon>Dikarya</taxon>
        <taxon>Ascomycota</taxon>
        <taxon>Pezizomycotina</taxon>
        <taxon>Sordariomycetes</taxon>
        <taxon>Hypocreomycetidae</taxon>
        <taxon>Hypocreales</taxon>
        <taxon>Hypocreaceae</taxon>
        <taxon>Trichoderma</taxon>
    </lineage>
</organism>
<sequence>CLLSLTYSSVDVIYPTILDSKLGAHASTRFRCDVILCLGFTIASTTLNRAMLKEVHSDSLYWEMDVAPSEMRRISATLAGFVSTFHMGMCVWQPL</sequence>
<dbReference type="AlphaFoldDB" id="A0A024SDS8"/>
<gene>
    <name evidence="1" type="ORF">M419DRAFT_75416</name>
</gene>
<accession>A0A024SDS8</accession>
<protein>
    <submittedName>
        <fullName evidence="1">Uncharacterized protein</fullName>
    </submittedName>
</protein>
<reference evidence="2" key="1">
    <citation type="journal article" date="2013" name="Ind. Biotechnol.">
        <title>Comparative genomics analysis of Trichoderma reesei strains.</title>
        <authorList>
            <person name="Koike H."/>
            <person name="Aerts A."/>
            <person name="LaButti K."/>
            <person name="Grigoriev I.V."/>
            <person name="Baker S.E."/>
        </authorList>
    </citation>
    <scope>NUCLEOTIDE SEQUENCE [LARGE SCALE GENOMIC DNA]</scope>
    <source>
        <strain evidence="2">ATCC 56765 / BCRC 32924 / NRRL 11460 / Rut C-30</strain>
    </source>
</reference>
<name>A0A024SDS8_HYPJR</name>
<evidence type="ECO:0000313" key="2">
    <source>
        <dbReference type="Proteomes" id="UP000024376"/>
    </source>
</evidence>
<proteinExistence type="predicted"/>
<dbReference type="HOGENOM" id="CLU_2378580_0_0_1"/>